<name>A0A0B7HYM3_9FLAO</name>
<dbReference type="AlphaFoldDB" id="A0A0B7HYM3"/>
<feature type="domain" description="Glycosyl hydrolase family 63 C-terminal" evidence="1">
    <location>
        <begin position="541"/>
        <end position="867"/>
    </location>
</feature>
<evidence type="ECO:0000259" key="1">
    <source>
        <dbReference type="Pfam" id="PF03200"/>
    </source>
</evidence>
<keyword evidence="4" id="KW-1185">Reference proteome</keyword>
<dbReference type="GO" id="GO:0004573">
    <property type="term" value="F:Glc3Man9GlcNAc2 oligosaccharide glucosidase activity"/>
    <property type="evidence" value="ECO:0007669"/>
    <property type="project" value="InterPro"/>
</dbReference>
<dbReference type="Proteomes" id="UP000045051">
    <property type="component" value="Unassembled WGS sequence"/>
</dbReference>
<gene>
    <name evidence="3" type="ORF">CCAND38_330012</name>
</gene>
<dbReference type="Gene3D" id="1.50.10.10">
    <property type="match status" value="1"/>
</dbReference>
<evidence type="ECO:0000313" key="4">
    <source>
        <dbReference type="Proteomes" id="UP000045051"/>
    </source>
</evidence>
<protein>
    <submittedName>
        <fullName evidence="3">Uncharacterized protein</fullName>
    </submittedName>
</protein>
<dbReference type="GO" id="GO:0009311">
    <property type="term" value="P:oligosaccharide metabolic process"/>
    <property type="evidence" value="ECO:0007669"/>
    <property type="project" value="InterPro"/>
</dbReference>
<sequence>MNTEKKRIEEKDKKIKNWLLWGPYLSERQWGTVREDYSANGDAWNYFPHEHARSRTYRWGEDGLAGFSDNHSKICLSVALWNGKDPFLKERLYGLSNNQGNHGEDVKELYYYLDNTPTHSYMKYLYKYPQSEFPYKLLEETNRKKGLRDLEFELIDTEIFKNNAYFDVLVEYAKADEKDIFMKITIINQGEEKAPIFVLPTLLLRNHWSFFDVNPLPSISRKGNENSVKISNALEEDYYLYFEQADRCLFTENESNNEKLHKHPNEHPYKKDLFHDAVISGDFELATQRNHGTKFSPMYFFELETKEQRIIYLRLTNEEKENPFSGVNELFASREQECDTFYRNRLKTKNEELYLIQKQALSGMLWSKQYYYYNIERWLKGDSKHPAPPKERWKGRNSDWTTLRNSDVLLMPDKWEYPWYAAWDSAFHCVSMAMIDIQFAKEQLLLFTKEWYMRPNGQIPAYEWNFSDVNPPVQPWATLMIYNIDQKQNGTSDISFLKRMFNKLSLNFTWWINQVDSSQNNIFEGGFLGLDNIGVFDRTQGIEGVETLEQVDGTAWMALYSLCMLKISLEISKHDESFEEMATKYFAHFIHIAKALNHISEEHKGIWDEKEGFFYDRIIFKDGNSKLVKVRSVAGMLSLIAVLHIDQETLDRLPRFKNSFSWFQKHLMNELKYPIIQTSDNNKGMLLSLVPKNRLDKMVRALVDEKEFLSDYGIRSLSKIYTHPFRVPLEGKMYEIAYDPAESTSNMFGGNSNWRGPIWFPINYILIDTLRELYRFFDDTTYQFPTGNEQNTLNFNQIADEISKRLIRIFQKDAQENRPVNRLHSDVYRQENFQDLILFYEYFHGDNGRGIGASHQTGWTSLVANLIDEVGDW</sequence>
<dbReference type="InterPro" id="IPR054491">
    <property type="entry name" value="MGH1-like_GH"/>
</dbReference>
<proteinExistence type="predicted"/>
<reference evidence="3 4" key="1">
    <citation type="submission" date="2015-01" db="EMBL/GenBank/DDBJ databases">
        <authorList>
            <person name="MANFREDI Pablo"/>
        </authorList>
    </citation>
    <scope>NUCLEOTIDE SEQUENCE [LARGE SCALE GENOMIC DNA]</scope>
    <source>
        <strain evidence="3 4">CcD38</strain>
    </source>
</reference>
<dbReference type="Pfam" id="PF22422">
    <property type="entry name" value="MGH1-like_GH"/>
    <property type="match status" value="1"/>
</dbReference>
<evidence type="ECO:0000259" key="2">
    <source>
        <dbReference type="Pfam" id="PF22422"/>
    </source>
</evidence>
<accession>A0A0B7HYM3</accession>
<dbReference type="InterPro" id="IPR012341">
    <property type="entry name" value="6hp_glycosidase-like_sf"/>
</dbReference>
<dbReference type="InterPro" id="IPR008928">
    <property type="entry name" value="6-hairpin_glycosidase_sf"/>
</dbReference>
<dbReference type="PANTHER" id="PTHR10412">
    <property type="entry name" value="MANNOSYL-OLIGOSACCHARIDE GLUCOSIDASE"/>
    <property type="match status" value="1"/>
</dbReference>
<dbReference type="EMBL" id="CDOI01000144">
    <property type="protein sequence ID" value="CEN46259.1"/>
    <property type="molecule type" value="Genomic_DNA"/>
</dbReference>
<organism evidence="3 4">
    <name type="scientific">Capnocytophaga canis</name>
    <dbReference type="NCBI Taxonomy" id="1848903"/>
    <lineage>
        <taxon>Bacteria</taxon>
        <taxon>Pseudomonadati</taxon>
        <taxon>Bacteroidota</taxon>
        <taxon>Flavobacteriia</taxon>
        <taxon>Flavobacteriales</taxon>
        <taxon>Flavobacteriaceae</taxon>
        <taxon>Capnocytophaga</taxon>
    </lineage>
</organism>
<evidence type="ECO:0000313" key="3">
    <source>
        <dbReference type="EMBL" id="CEN46259.1"/>
    </source>
</evidence>
<dbReference type="RefSeq" id="WP_042344272.1">
    <property type="nucleotide sequence ID" value="NZ_CDOH01000114.1"/>
</dbReference>
<dbReference type="Pfam" id="PF03200">
    <property type="entry name" value="Glyco_hydro_63"/>
    <property type="match status" value="1"/>
</dbReference>
<dbReference type="InterPro" id="IPR004888">
    <property type="entry name" value="Glycoside_hydrolase_63"/>
</dbReference>
<dbReference type="InterPro" id="IPR031335">
    <property type="entry name" value="Glyco_hydro_63_C"/>
</dbReference>
<dbReference type="SUPFAM" id="SSF48208">
    <property type="entry name" value="Six-hairpin glycosidases"/>
    <property type="match status" value="1"/>
</dbReference>
<feature type="domain" description="Mannosylglycerate hydrolase MGH1-like glycoside hydrolase" evidence="2">
    <location>
        <begin position="417"/>
        <end position="520"/>
    </location>
</feature>
<dbReference type="PANTHER" id="PTHR10412:SF10">
    <property type="entry name" value="GLYCOSYL HYDROLASE FAMILY 63 C-TERMINAL DOMAIN-CONTAINING PROTEIN"/>
    <property type="match status" value="1"/>
</dbReference>